<dbReference type="Pfam" id="PF06985">
    <property type="entry name" value="HET"/>
    <property type="match status" value="1"/>
</dbReference>
<reference evidence="2" key="1">
    <citation type="journal article" date="2020" name="Stud. Mycol.">
        <title>101 Dothideomycetes genomes: a test case for predicting lifestyles and emergence of pathogens.</title>
        <authorList>
            <person name="Haridas S."/>
            <person name="Albert R."/>
            <person name="Binder M."/>
            <person name="Bloem J."/>
            <person name="Labutti K."/>
            <person name="Salamov A."/>
            <person name="Andreopoulos B."/>
            <person name="Baker S."/>
            <person name="Barry K."/>
            <person name="Bills G."/>
            <person name="Bluhm B."/>
            <person name="Cannon C."/>
            <person name="Castanera R."/>
            <person name="Culley D."/>
            <person name="Daum C."/>
            <person name="Ezra D."/>
            <person name="Gonzalez J."/>
            <person name="Henrissat B."/>
            <person name="Kuo A."/>
            <person name="Liang C."/>
            <person name="Lipzen A."/>
            <person name="Lutzoni F."/>
            <person name="Magnuson J."/>
            <person name="Mondo S."/>
            <person name="Nolan M."/>
            <person name="Ohm R."/>
            <person name="Pangilinan J."/>
            <person name="Park H.-J."/>
            <person name="Ramirez L."/>
            <person name="Alfaro M."/>
            <person name="Sun H."/>
            <person name="Tritt A."/>
            <person name="Yoshinaga Y."/>
            <person name="Zwiers L.-H."/>
            <person name="Turgeon B."/>
            <person name="Goodwin S."/>
            <person name="Spatafora J."/>
            <person name="Crous P."/>
            <person name="Grigoriev I."/>
        </authorList>
    </citation>
    <scope>NUCLEOTIDE SEQUENCE</scope>
    <source>
        <strain evidence="2">CBS 175.79</strain>
    </source>
</reference>
<dbReference type="InterPro" id="IPR010730">
    <property type="entry name" value="HET"/>
</dbReference>
<feature type="domain" description="Heterokaryon incompatibility" evidence="1">
    <location>
        <begin position="71"/>
        <end position="211"/>
    </location>
</feature>
<keyword evidence="3" id="KW-1185">Reference proteome</keyword>
<dbReference type="EMBL" id="ML978081">
    <property type="protein sequence ID" value="KAF2008771.1"/>
    <property type="molecule type" value="Genomic_DNA"/>
</dbReference>
<name>A0A6A5X779_9PLEO</name>
<dbReference type="GeneID" id="54287045"/>
<dbReference type="PANTHER" id="PTHR24148">
    <property type="entry name" value="ANKYRIN REPEAT DOMAIN-CONTAINING PROTEIN 39 HOMOLOG-RELATED"/>
    <property type="match status" value="1"/>
</dbReference>
<gene>
    <name evidence="2" type="ORF">BU24DRAFT_429077</name>
</gene>
<dbReference type="RefSeq" id="XP_033377110.1">
    <property type="nucleotide sequence ID" value="XM_033529648.1"/>
</dbReference>
<accession>A0A6A5X779</accession>
<dbReference type="PANTHER" id="PTHR24148:SF73">
    <property type="entry name" value="HET DOMAIN PROTEIN (AFU_ORTHOLOGUE AFUA_8G01020)"/>
    <property type="match status" value="1"/>
</dbReference>
<evidence type="ECO:0000313" key="2">
    <source>
        <dbReference type="EMBL" id="KAF2008771.1"/>
    </source>
</evidence>
<evidence type="ECO:0000259" key="1">
    <source>
        <dbReference type="Pfam" id="PF06985"/>
    </source>
</evidence>
<dbReference type="Proteomes" id="UP000799778">
    <property type="component" value="Unassembled WGS sequence"/>
</dbReference>
<dbReference type="OrthoDB" id="194358at2759"/>
<protein>
    <submittedName>
        <fullName evidence="2">HET-domain-containing protein</fullName>
    </submittedName>
</protein>
<dbReference type="AlphaFoldDB" id="A0A6A5X779"/>
<evidence type="ECO:0000313" key="3">
    <source>
        <dbReference type="Proteomes" id="UP000799778"/>
    </source>
</evidence>
<sequence length="466" mass="54114">MSTQVEYHEDPKFNESMASTHSEKSFVSEMYKHQPLDTSKHQIRLLRIDTSSGKPMHYRLEIFDYESVPRYAALSYTWGNDASKNAIFIDGKPFQILPNLFAFLEHYQSSAYIWIDQICINQSNHQERNHQVSLMCKIYEGCKLMLVWLRDDATFTPSTNQAATDFMKGVDAYWNQDTCEIKAKDGRVSLRWPALSLLRNPYFDRLWIVQELLLAKSILILVEGNVWIPWCPLREKHTSLWGEVRSLIPSTIWLLEAYPTRFLFAGHTSKSLSWNITLTAGRYFNKICKDPRDKVYGFMALVAPSHKIAVDYQKSVQCVFLDAIMAMIRDFWFMKRDIPEYGRDLFRIKGDLDSSIDSSHGLAQAMISTDLEKYGLKSFVEGVWERVRQYESTARYLEPGAVDEIDCITSVGFEPGNHQSSGDVPRTTSCARWWYEFEGTRYYHDCKEWSGDWTLQEYTESAEDGS</sequence>
<proteinExistence type="predicted"/>
<organism evidence="2 3">
    <name type="scientific">Aaosphaeria arxii CBS 175.79</name>
    <dbReference type="NCBI Taxonomy" id="1450172"/>
    <lineage>
        <taxon>Eukaryota</taxon>
        <taxon>Fungi</taxon>
        <taxon>Dikarya</taxon>
        <taxon>Ascomycota</taxon>
        <taxon>Pezizomycotina</taxon>
        <taxon>Dothideomycetes</taxon>
        <taxon>Pleosporomycetidae</taxon>
        <taxon>Pleosporales</taxon>
        <taxon>Pleosporales incertae sedis</taxon>
        <taxon>Aaosphaeria</taxon>
    </lineage>
</organism>
<dbReference type="InterPro" id="IPR052895">
    <property type="entry name" value="HetReg/Transcr_Mod"/>
</dbReference>